<accession>A0A915IHQ8</accession>
<dbReference type="InterPro" id="IPR016024">
    <property type="entry name" value="ARM-type_fold"/>
</dbReference>
<dbReference type="Proteomes" id="UP000887565">
    <property type="component" value="Unplaced"/>
</dbReference>
<dbReference type="WBParaSite" id="nRc.2.0.1.t13711-RA">
    <property type="protein sequence ID" value="nRc.2.0.1.t13711-RA"/>
    <property type="gene ID" value="nRc.2.0.1.g13711"/>
</dbReference>
<dbReference type="GO" id="GO:0034198">
    <property type="term" value="P:cellular response to amino acid starvation"/>
    <property type="evidence" value="ECO:0007669"/>
    <property type="project" value="TreeGrafter"/>
</dbReference>
<proteinExistence type="predicted"/>
<organism evidence="2 3">
    <name type="scientific">Romanomermis culicivorax</name>
    <name type="common">Nematode worm</name>
    <dbReference type="NCBI Taxonomy" id="13658"/>
    <lineage>
        <taxon>Eukaryota</taxon>
        <taxon>Metazoa</taxon>
        <taxon>Ecdysozoa</taxon>
        <taxon>Nematoda</taxon>
        <taxon>Enoplea</taxon>
        <taxon>Dorylaimia</taxon>
        <taxon>Mermithida</taxon>
        <taxon>Mermithoidea</taxon>
        <taxon>Mermithidae</taxon>
        <taxon>Romanomermis</taxon>
    </lineage>
</organism>
<sequence length="121" mass="13217">MAFKAITSKVTSSSTVQEAIANCLPPLVLAIKEQVPQLVEKLLCLLLEASQYGERKGAAFGLAGLVKGMGILSLRQLDIMTRLTDAVTDKKSAKHREESSNQTIRQLMCKLTMTFFTTGQN</sequence>
<dbReference type="Gene3D" id="1.25.10.10">
    <property type="entry name" value="Leucine-rich Repeat Variant"/>
    <property type="match status" value="1"/>
</dbReference>
<dbReference type="AlphaFoldDB" id="A0A915IHQ8"/>
<dbReference type="GO" id="GO:0006417">
    <property type="term" value="P:regulation of translation"/>
    <property type="evidence" value="ECO:0007669"/>
    <property type="project" value="TreeGrafter"/>
</dbReference>
<keyword evidence="2" id="KW-1185">Reference proteome</keyword>
<keyword evidence="1" id="KW-0677">Repeat</keyword>
<dbReference type="InterPro" id="IPR011989">
    <property type="entry name" value="ARM-like"/>
</dbReference>
<dbReference type="GO" id="GO:0019887">
    <property type="term" value="F:protein kinase regulator activity"/>
    <property type="evidence" value="ECO:0007669"/>
    <property type="project" value="TreeGrafter"/>
</dbReference>
<reference evidence="3" key="1">
    <citation type="submission" date="2022-11" db="UniProtKB">
        <authorList>
            <consortium name="WormBaseParasite"/>
        </authorList>
    </citation>
    <scope>IDENTIFICATION</scope>
</reference>
<dbReference type="GO" id="GO:0005829">
    <property type="term" value="C:cytosol"/>
    <property type="evidence" value="ECO:0007669"/>
    <property type="project" value="TreeGrafter"/>
</dbReference>
<evidence type="ECO:0000313" key="2">
    <source>
        <dbReference type="Proteomes" id="UP000887565"/>
    </source>
</evidence>
<evidence type="ECO:0000256" key="1">
    <source>
        <dbReference type="ARBA" id="ARBA00022737"/>
    </source>
</evidence>
<name>A0A915IHQ8_ROMCU</name>
<dbReference type="PANTHER" id="PTHR23346:SF7">
    <property type="entry name" value="STALLED RIBOSOME SENSOR GCN1"/>
    <property type="match status" value="1"/>
</dbReference>
<dbReference type="PANTHER" id="PTHR23346">
    <property type="entry name" value="TRANSLATIONAL ACTIVATOR GCN1-RELATED"/>
    <property type="match status" value="1"/>
</dbReference>
<protein>
    <submittedName>
        <fullName evidence="3">Uncharacterized protein</fullName>
    </submittedName>
</protein>
<dbReference type="SUPFAM" id="SSF48371">
    <property type="entry name" value="ARM repeat"/>
    <property type="match status" value="1"/>
</dbReference>
<evidence type="ECO:0000313" key="3">
    <source>
        <dbReference type="WBParaSite" id="nRc.2.0.1.t13711-RA"/>
    </source>
</evidence>